<protein>
    <submittedName>
        <fullName evidence="3">Glycoside hydrolase</fullName>
    </submittedName>
</protein>
<keyword evidence="3" id="KW-0378">Hydrolase</keyword>
<keyword evidence="4" id="KW-1185">Reference proteome</keyword>
<gene>
    <name evidence="3" type="ORF">E6C64_06155</name>
</gene>
<feature type="region of interest" description="Disordered" evidence="1">
    <location>
        <begin position="446"/>
        <end position="465"/>
    </location>
</feature>
<organism evidence="3 4">
    <name type="scientific">Naasia lichenicola</name>
    <dbReference type="NCBI Taxonomy" id="2565933"/>
    <lineage>
        <taxon>Bacteria</taxon>
        <taxon>Bacillati</taxon>
        <taxon>Actinomycetota</taxon>
        <taxon>Actinomycetes</taxon>
        <taxon>Micrococcales</taxon>
        <taxon>Microbacteriaceae</taxon>
        <taxon>Naasia</taxon>
    </lineage>
</organism>
<dbReference type="Pfam" id="PF18120">
    <property type="entry name" value="DUF5597"/>
    <property type="match status" value="1"/>
</dbReference>
<dbReference type="SUPFAM" id="SSF51445">
    <property type="entry name" value="(Trans)glycosidases"/>
    <property type="match status" value="1"/>
</dbReference>
<dbReference type="EMBL" id="SSSM01000003">
    <property type="protein sequence ID" value="THG31650.1"/>
    <property type="molecule type" value="Genomic_DNA"/>
</dbReference>
<reference evidence="3 4" key="1">
    <citation type="submission" date="2019-04" db="EMBL/GenBank/DDBJ databases">
        <authorList>
            <person name="Jiang L."/>
        </authorList>
    </citation>
    <scope>NUCLEOTIDE SEQUENCE [LARGE SCALE GENOMIC DNA]</scope>
    <source>
        <strain evidence="3 4">YIM 131853</strain>
    </source>
</reference>
<name>A0A4S4FMC5_9MICO</name>
<sequence length="543" mass="57729">MTELPHLERVGGHTRLMVDGSPFLAIGGELHNSSSSDAAYMQPVWDRLRGSGYNTVIASVGWDQVEPVQGQFDLTVVDDLLAGARFAGVRLVLLWFGAFKNANSSYAPSWVRADTESFPRAVLSEPRLVTPFSYEGATPRPVLSVFSAALLEADRRAYSALISHLAENDHEHTVIFVQIENEVGLLGASRDRSEPALAAWNSAVPERLKTALAEHPETFAPATRERLNTALDRAVTWAQAFGEGDHVADEAFMSWGFASYLGSLASAGKQLLALPAYANAWLGPQAVGDVPGMYPSGGPTAGMLGVWRTAAPDLDFLAPDIYVPGARAVMEQYATADNPLFIPEAKFIAGDAFLAVGRFGAIGYCAFGLDDGRPGNQFSQAARLIIGAATEIADGHARGSILGFALGPDDDLESAVLDGVTVTVRNGPKLLSAMLLDVGVVVPPAPDLPDETEGSAHGSTPGDGRPFGVVIGMPDGSFLVIGQGGVLDFAAEGADLEIDYVRELRLVDGRWQEGRILNGDERLTILPSDRIGAARVGLLRRSR</sequence>
<dbReference type="RefSeq" id="WP_136426770.1">
    <property type="nucleotide sequence ID" value="NZ_SSSM01000003.1"/>
</dbReference>
<dbReference type="Gene3D" id="3.20.20.80">
    <property type="entry name" value="Glycosidases"/>
    <property type="match status" value="1"/>
</dbReference>
<evidence type="ECO:0000313" key="4">
    <source>
        <dbReference type="Proteomes" id="UP000309133"/>
    </source>
</evidence>
<dbReference type="InterPro" id="IPR040719">
    <property type="entry name" value="DUF5597"/>
</dbReference>
<dbReference type="GO" id="GO:0016787">
    <property type="term" value="F:hydrolase activity"/>
    <property type="evidence" value="ECO:0007669"/>
    <property type="project" value="UniProtKB-KW"/>
</dbReference>
<comment type="caution">
    <text evidence="3">The sequence shown here is derived from an EMBL/GenBank/DDBJ whole genome shotgun (WGS) entry which is preliminary data.</text>
</comment>
<evidence type="ECO:0000259" key="2">
    <source>
        <dbReference type="Pfam" id="PF18120"/>
    </source>
</evidence>
<accession>A0A4S4FMC5</accession>
<feature type="domain" description="DUF5597" evidence="2">
    <location>
        <begin position="386"/>
        <end position="522"/>
    </location>
</feature>
<proteinExistence type="predicted"/>
<dbReference type="Gene3D" id="2.60.220.20">
    <property type="entry name" value="putative beta-Galactosidase from caulobacter crescentus"/>
    <property type="match status" value="1"/>
</dbReference>
<dbReference type="InterPro" id="IPR017853">
    <property type="entry name" value="GH"/>
</dbReference>
<evidence type="ECO:0000256" key="1">
    <source>
        <dbReference type="SAM" id="MobiDB-lite"/>
    </source>
</evidence>
<evidence type="ECO:0000313" key="3">
    <source>
        <dbReference type="EMBL" id="THG31650.1"/>
    </source>
</evidence>
<dbReference type="OrthoDB" id="9800974at2"/>
<dbReference type="Proteomes" id="UP000309133">
    <property type="component" value="Unassembled WGS sequence"/>
</dbReference>
<dbReference type="AlphaFoldDB" id="A0A4S4FMC5"/>